<accession>A0A2V3IW01</accession>
<feature type="domain" description="C962R-like N-terminal AEP" evidence="5">
    <location>
        <begin position="81"/>
        <end position="231"/>
    </location>
</feature>
<dbReference type="GO" id="GO:0005634">
    <property type="term" value="C:nucleus"/>
    <property type="evidence" value="ECO:0007669"/>
    <property type="project" value="TreeGrafter"/>
</dbReference>
<dbReference type="PANTHER" id="PTHR31399">
    <property type="entry name" value="DNA-DIRECTED PRIMASE / POLYMERASE PROTEIN"/>
    <property type="match status" value="1"/>
</dbReference>
<reference evidence="6 7" key="1">
    <citation type="journal article" date="2018" name="Mol. Biol. Evol.">
        <title>Analysis of the draft genome of the red seaweed Gracilariopsis chorda provides insights into genome size evolution in Rhodophyta.</title>
        <authorList>
            <person name="Lee J."/>
            <person name="Yang E.C."/>
            <person name="Graf L."/>
            <person name="Yang J.H."/>
            <person name="Qiu H."/>
            <person name="Zel Zion U."/>
            <person name="Chan C.X."/>
            <person name="Stephens T.G."/>
            <person name="Weber A.P.M."/>
            <person name="Boo G.H."/>
            <person name="Boo S.M."/>
            <person name="Kim K.M."/>
            <person name="Shin Y."/>
            <person name="Jung M."/>
            <person name="Lee S.J."/>
            <person name="Yim H.S."/>
            <person name="Lee J.H."/>
            <person name="Bhattacharya D."/>
            <person name="Yoon H.S."/>
        </authorList>
    </citation>
    <scope>NUCLEOTIDE SEQUENCE [LARGE SCALE GENOMIC DNA]</scope>
    <source>
        <strain evidence="6 7">SKKU-2015</strain>
        <tissue evidence="6">Whole body</tissue>
    </source>
</reference>
<comment type="caution">
    <text evidence="6">The sequence shown here is derived from an EMBL/GenBank/DDBJ whole genome shotgun (WGS) entry which is preliminary data.</text>
</comment>
<evidence type="ECO:0000256" key="1">
    <source>
        <dbReference type="ARBA" id="ARBA00026139"/>
    </source>
</evidence>
<dbReference type="Proteomes" id="UP000247409">
    <property type="component" value="Unassembled WGS sequence"/>
</dbReference>
<comment type="catalytic activity">
    <reaction evidence="2">
        <text>ssDNA + n NTP = ssDNA/pppN(pN)n-1 hybrid + (n-1) diphosphate.</text>
        <dbReference type="EC" id="2.7.7.102"/>
    </reaction>
</comment>
<dbReference type="EC" id="2.7.7.102" evidence="3"/>
<evidence type="ECO:0000259" key="5">
    <source>
        <dbReference type="Pfam" id="PF23162"/>
    </source>
</evidence>
<dbReference type="InterPro" id="IPR044917">
    <property type="entry name" value="PRIMPOL"/>
</dbReference>
<dbReference type="GO" id="GO:0003887">
    <property type="term" value="F:DNA-directed DNA polymerase activity"/>
    <property type="evidence" value="ECO:0007669"/>
    <property type="project" value="UniProtKB-EC"/>
</dbReference>
<dbReference type="GO" id="GO:0009411">
    <property type="term" value="P:response to UV"/>
    <property type="evidence" value="ECO:0007669"/>
    <property type="project" value="TreeGrafter"/>
</dbReference>
<gene>
    <name evidence="6" type="ORF">BWQ96_03909</name>
</gene>
<dbReference type="OrthoDB" id="5988181at2759"/>
<sequence length="434" mass="49636">MSSSIPTSSFYTQKAVLRYPFKTQHGLQSMLHAVRKDPKLRIETFYTQQDAFDHADKQALRLKVWSNEIDSSGKRRYLTGSYEAFWRFYSRCLRRSNTLHFYEVIREQRASKLYFDLEFKREQNDCNCERMIDALIDSVAKLACIPIRRHTEDVVELDSTTEVKFSRHIVFEHVAFYDNVHAGLFAHKVVQKLQEQNENLVMVNKDERKIPFVDLGVYTKNRCFRIVASSKFGKTARLLPLNHEGDRVSISKGLFLKSLVCSVRKGVSLRGNPSPLQSMAKVERENPYSAAETPRFKREKASLHPQVDKYVYSIIEPLGGGIHGVTISGEHLLVYAIKGGYKYCANVGRHHKSNNVLLIADMGSKCMYQKCFDPDCRGFRSLSWPMPPWITDEIGDDDLLRVVDEIEDAGGGISDNALSAVLDNHLNKNPPHPL</sequence>
<proteinExistence type="predicted"/>
<evidence type="ECO:0000256" key="3">
    <source>
        <dbReference type="ARBA" id="ARBA00044768"/>
    </source>
</evidence>
<evidence type="ECO:0000313" key="6">
    <source>
        <dbReference type="EMBL" id="PXF46253.1"/>
    </source>
</evidence>
<dbReference type="AlphaFoldDB" id="A0A2V3IW01"/>
<evidence type="ECO:0000256" key="4">
    <source>
        <dbReference type="ARBA" id="ARBA00047303"/>
    </source>
</evidence>
<evidence type="ECO:0000256" key="2">
    <source>
        <dbReference type="ARBA" id="ARBA00044677"/>
    </source>
</evidence>
<evidence type="ECO:0000313" key="7">
    <source>
        <dbReference type="Proteomes" id="UP000247409"/>
    </source>
</evidence>
<dbReference type="GO" id="GO:0006264">
    <property type="term" value="P:mitochondrial DNA replication"/>
    <property type="evidence" value="ECO:0007669"/>
    <property type="project" value="TreeGrafter"/>
</dbReference>
<dbReference type="GO" id="GO:0031297">
    <property type="term" value="P:replication fork processing"/>
    <property type="evidence" value="ECO:0007669"/>
    <property type="project" value="TreeGrafter"/>
</dbReference>
<dbReference type="GO" id="GO:0005759">
    <property type="term" value="C:mitochondrial matrix"/>
    <property type="evidence" value="ECO:0007669"/>
    <property type="project" value="TreeGrafter"/>
</dbReference>
<name>A0A2V3IW01_9FLOR</name>
<keyword evidence="7" id="KW-1185">Reference proteome</keyword>
<dbReference type="InterPro" id="IPR056443">
    <property type="entry name" value="AEP_C962R"/>
</dbReference>
<dbReference type="EMBL" id="NBIV01000041">
    <property type="protein sequence ID" value="PXF46253.1"/>
    <property type="molecule type" value="Genomic_DNA"/>
</dbReference>
<comment type="catalytic activity">
    <reaction evidence="4">
        <text>DNA(n) + a 2'-deoxyribonucleoside 5'-triphosphate = DNA(n+1) + diphosphate</text>
        <dbReference type="Rhea" id="RHEA:22508"/>
        <dbReference type="Rhea" id="RHEA-COMP:17339"/>
        <dbReference type="Rhea" id="RHEA-COMP:17340"/>
        <dbReference type="ChEBI" id="CHEBI:33019"/>
        <dbReference type="ChEBI" id="CHEBI:61560"/>
        <dbReference type="ChEBI" id="CHEBI:173112"/>
        <dbReference type="EC" id="2.7.7.7"/>
    </reaction>
    <physiologicalReaction direction="left-to-right" evidence="4">
        <dbReference type="Rhea" id="RHEA:22509"/>
    </physiologicalReaction>
</comment>
<dbReference type="Pfam" id="PF03121">
    <property type="entry name" value="Herpes_UL52"/>
    <property type="match status" value="1"/>
</dbReference>
<dbReference type="GO" id="GO:0003682">
    <property type="term" value="F:chromatin binding"/>
    <property type="evidence" value="ECO:0007669"/>
    <property type="project" value="TreeGrafter"/>
</dbReference>
<dbReference type="GO" id="GO:0042276">
    <property type="term" value="P:error-prone translesion synthesis"/>
    <property type="evidence" value="ECO:0007669"/>
    <property type="project" value="InterPro"/>
</dbReference>
<dbReference type="Pfam" id="PF23162">
    <property type="entry name" value="AEP_C962R"/>
    <property type="match status" value="1"/>
</dbReference>
<dbReference type="PANTHER" id="PTHR31399:SF0">
    <property type="entry name" value="DNA-DIRECTED PRIMASE_POLYMERASE PROTEIN"/>
    <property type="match status" value="1"/>
</dbReference>
<organism evidence="6 7">
    <name type="scientific">Gracilariopsis chorda</name>
    <dbReference type="NCBI Taxonomy" id="448386"/>
    <lineage>
        <taxon>Eukaryota</taxon>
        <taxon>Rhodophyta</taxon>
        <taxon>Florideophyceae</taxon>
        <taxon>Rhodymeniophycidae</taxon>
        <taxon>Gracilariales</taxon>
        <taxon>Gracilariaceae</taxon>
        <taxon>Gracilariopsis</taxon>
    </lineage>
</organism>
<protein>
    <recommendedName>
        <fullName evidence="1">DNA-directed primase/polymerase protein</fullName>
        <ecNumber evidence="3">2.7.7.102</ecNumber>
    </recommendedName>
</protein>
<dbReference type="STRING" id="448386.A0A2V3IW01"/>